<evidence type="ECO:0000313" key="4">
    <source>
        <dbReference type="Proteomes" id="UP001499878"/>
    </source>
</evidence>
<feature type="region of interest" description="Disordered" evidence="1">
    <location>
        <begin position="1"/>
        <end position="20"/>
    </location>
</feature>
<dbReference type="EMBL" id="BAABJR010000005">
    <property type="protein sequence ID" value="GAA5207085.1"/>
    <property type="molecule type" value="Genomic_DNA"/>
</dbReference>
<feature type="compositionally biased region" description="Basic and acidic residues" evidence="1">
    <location>
        <begin position="152"/>
        <end position="162"/>
    </location>
</feature>
<dbReference type="Pfam" id="PF01609">
    <property type="entry name" value="DDE_Tnp_1"/>
    <property type="match status" value="1"/>
</dbReference>
<dbReference type="InterPro" id="IPR012337">
    <property type="entry name" value="RNaseH-like_sf"/>
</dbReference>
<protein>
    <recommendedName>
        <fullName evidence="2">Transposase IS4-like domain-containing protein</fullName>
    </recommendedName>
</protein>
<evidence type="ECO:0000259" key="2">
    <source>
        <dbReference type="Pfam" id="PF01609"/>
    </source>
</evidence>
<evidence type="ECO:0000313" key="3">
    <source>
        <dbReference type="EMBL" id="GAA5207085.1"/>
    </source>
</evidence>
<feature type="compositionally biased region" description="Polar residues" evidence="1">
    <location>
        <begin position="229"/>
        <end position="238"/>
    </location>
</feature>
<feature type="compositionally biased region" description="Low complexity" evidence="1">
    <location>
        <begin position="1"/>
        <end position="10"/>
    </location>
</feature>
<gene>
    <name evidence="3" type="ORF">GCM10023323_21180</name>
</gene>
<keyword evidence="4" id="KW-1185">Reference proteome</keyword>
<feature type="domain" description="Transposase IS4-like" evidence="2">
    <location>
        <begin position="87"/>
        <end position="141"/>
    </location>
</feature>
<name>A0ABP9SZS5_9ACTN</name>
<comment type="caution">
    <text evidence="3">The sequence shown here is derived from an EMBL/GenBank/DDBJ whole genome shotgun (WGS) entry which is preliminary data.</text>
</comment>
<evidence type="ECO:0000256" key="1">
    <source>
        <dbReference type="SAM" id="MobiDB-lite"/>
    </source>
</evidence>
<dbReference type="InterPro" id="IPR002559">
    <property type="entry name" value="Transposase_11"/>
</dbReference>
<dbReference type="Proteomes" id="UP001499878">
    <property type="component" value="Unassembled WGS sequence"/>
</dbReference>
<feature type="region of interest" description="Disordered" evidence="1">
    <location>
        <begin position="152"/>
        <end position="238"/>
    </location>
</feature>
<organism evidence="3 4">
    <name type="scientific">Streptomyces thinghirensis</name>
    <dbReference type="NCBI Taxonomy" id="551547"/>
    <lineage>
        <taxon>Bacteria</taxon>
        <taxon>Bacillati</taxon>
        <taxon>Actinomycetota</taxon>
        <taxon>Actinomycetes</taxon>
        <taxon>Kitasatosporales</taxon>
        <taxon>Streptomycetaceae</taxon>
        <taxon>Streptomyces</taxon>
    </lineage>
</organism>
<accession>A0ABP9SZS5</accession>
<reference evidence="4" key="1">
    <citation type="journal article" date="2019" name="Int. J. Syst. Evol. Microbiol.">
        <title>The Global Catalogue of Microorganisms (GCM) 10K type strain sequencing project: providing services to taxonomists for standard genome sequencing and annotation.</title>
        <authorList>
            <consortium name="The Broad Institute Genomics Platform"/>
            <consortium name="The Broad Institute Genome Sequencing Center for Infectious Disease"/>
            <person name="Wu L."/>
            <person name="Ma J."/>
        </authorList>
    </citation>
    <scope>NUCLEOTIDE SEQUENCE [LARGE SCALE GENOMIC DNA]</scope>
    <source>
        <strain evidence="4">JCM 18306</strain>
    </source>
</reference>
<dbReference type="SUPFAM" id="SSF53098">
    <property type="entry name" value="Ribonuclease H-like"/>
    <property type="match status" value="1"/>
</dbReference>
<sequence>MVSSSSASPTPGAPPDTETVTDTRLYGTALARSWDRLHPKLTHRSSWAAADGTLPIIEGTVIRLDIDHLPSGATPKPVWLWWSGTGATEADADRLWQSYLRRFDIEHTFRLFKQTLGWTAPKIRTPEAADRWTWLILAAYTQLRLARPLAADRRRPWEKPSPPDRLTPARVRRDFRHIRPTTTCPTQAPKPSRPGPGRPPGRKNTRPTPRHDVHTPRKAQPTQRRTKKSATPQPRRTG</sequence>
<proteinExistence type="predicted"/>